<keyword evidence="2" id="KW-0904">Protein phosphatase</keyword>
<evidence type="ECO:0000256" key="1">
    <source>
        <dbReference type="ARBA" id="ARBA00022801"/>
    </source>
</evidence>
<dbReference type="SMART" id="SM00195">
    <property type="entry name" value="DSPc"/>
    <property type="match status" value="1"/>
</dbReference>
<dbReference type="PROSITE" id="PS50055">
    <property type="entry name" value="TYR_PHOSPHATASE_PTP"/>
    <property type="match status" value="1"/>
</dbReference>
<proteinExistence type="predicted"/>
<evidence type="ECO:0000313" key="6">
    <source>
        <dbReference type="EMBL" id="VBB28720.1"/>
    </source>
</evidence>
<evidence type="ECO:0000259" key="4">
    <source>
        <dbReference type="PROSITE" id="PS50055"/>
    </source>
</evidence>
<dbReference type="OrthoDB" id="542013at2759"/>
<dbReference type="PROSITE" id="PS00383">
    <property type="entry name" value="TYR_PHOSPHATASE_1"/>
    <property type="match status" value="1"/>
</dbReference>
<dbReference type="PANTHER" id="PTHR23339">
    <property type="entry name" value="TYROSINE SPECIFIC PROTEIN PHOSPHATASE AND DUAL SPECIFICITY PROTEIN PHOSPHATASE"/>
    <property type="match status" value="1"/>
</dbReference>
<feature type="domain" description="Tyrosine specific protein phosphatases" evidence="5">
    <location>
        <begin position="386"/>
        <end position="453"/>
    </location>
</feature>
<protein>
    <recommendedName>
        <fullName evidence="8">Tyrosine specific protein phosphatases domain-containing protein</fullName>
    </recommendedName>
</protein>
<organism evidence="6 7">
    <name type="scientific">Acanthocheilonema viteae</name>
    <name type="common">Filarial nematode worm</name>
    <name type="synonym">Dipetalonema viteae</name>
    <dbReference type="NCBI Taxonomy" id="6277"/>
    <lineage>
        <taxon>Eukaryota</taxon>
        <taxon>Metazoa</taxon>
        <taxon>Ecdysozoa</taxon>
        <taxon>Nematoda</taxon>
        <taxon>Chromadorea</taxon>
        <taxon>Rhabditida</taxon>
        <taxon>Spirurina</taxon>
        <taxon>Spiruromorpha</taxon>
        <taxon>Filarioidea</taxon>
        <taxon>Onchocercidae</taxon>
        <taxon>Acanthocheilonema</taxon>
    </lineage>
</organism>
<dbReference type="InterPro" id="IPR016130">
    <property type="entry name" value="Tyr_Pase_AS"/>
</dbReference>
<dbReference type="InterPro" id="IPR029021">
    <property type="entry name" value="Prot-tyrosine_phosphatase-like"/>
</dbReference>
<evidence type="ECO:0008006" key="8">
    <source>
        <dbReference type="Google" id="ProtNLM"/>
    </source>
</evidence>
<dbReference type="Pfam" id="PF00782">
    <property type="entry name" value="DSPc"/>
    <property type="match status" value="1"/>
</dbReference>
<keyword evidence="1" id="KW-0378">Hydrolase</keyword>
<accession>A0A498S9S8</accession>
<feature type="domain" description="Tyrosine-protein phosphatase" evidence="4">
    <location>
        <begin position="370"/>
        <end position="455"/>
    </location>
</feature>
<dbReference type="SMART" id="SM00404">
    <property type="entry name" value="PTPc_motif"/>
    <property type="match status" value="1"/>
</dbReference>
<dbReference type="Gene3D" id="3.90.190.10">
    <property type="entry name" value="Protein tyrosine phosphatase superfamily"/>
    <property type="match status" value="1"/>
</dbReference>
<dbReference type="PROSITE" id="PS50056">
    <property type="entry name" value="TYR_PHOSPHATASE_2"/>
    <property type="match status" value="1"/>
</dbReference>
<dbReference type="InterPro" id="IPR000340">
    <property type="entry name" value="Dual-sp_phosphatase_cat-dom"/>
</dbReference>
<dbReference type="AlphaFoldDB" id="A0A498S9S8"/>
<dbReference type="InterPro" id="IPR020422">
    <property type="entry name" value="TYR_PHOSPHATASE_DUAL_dom"/>
</dbReference>
<dbReference type="InterPro" id="IPR003595">
    <property type="entry name" value="Tyr_Pase_cat"/>
</dbReference>
<dbReference type="STRING" id="6277.A0A498S9S8"/>
<name>A0A498S9S8_ACAVI</name>
<dbReference type="InterPro" id="IPR000387">
    <property type="entry name" value="Tyr_Pase_dom"/>
</dbReference>
<dbReference type="FunFam" id="3.90.190.10:FF:000157">
    <property type="entry name" value="Protein-tyrosine phosphatase"/>
    <property type="match status" value="1"/>
</dbReference>
<keyword evidence="7" id="KW-1185">Reference proteome</keyword>
<dbReference type="Proteomes" id="UP000276991">
    <property type="component" value="Unassembled WGS sequence"/>
</dbReference>
<dbReference type="SUPFAM" id="SSF52799">
    <property type="entry name" value="(Phosphotyrosine protein) phosphatases II"/>
    <property type="match status" value="1"/>
</dbReference>
<evidence type="ECO:0000313" key="7">
    <source>
        <dbReference type="Proteomes" id="UP000276991"/>
    </source>
</evidence>
<gene>
    <name evidence="6" type="ORF">NAV_LOCUS3550</name>
</gene>
<dbReference type="InterPro" id="IPR000242">
    <property type="entry name" value="PTP_cat"/>
</dbReference>
<dbReference type="InterPro" id="IPR050561">
    <property type="entry name" value="PTP"/>
</dbReference>
<dbReference type="GO" id="GO:0004725">
    <property type="term" value="F:protein tyrosine phosphatase activity"/>
    <property type="evidence" value="ECO:0007669"/>
    <property type="project" value="InterPro"/>
</dbReference>
<dbReference type="EMBL" id="UPTC01000460">
    <property type="protein sequence ID" value="VBB28720.1"/>
    <property type="molecule type" value="Genomic_DNA"/>
</dbReference>
<evidence type="ECO:0000256" key="2">
    <source>
        <dbReference type="ARBA" id="ARBA00022912"/>
    </source>
</evidence>
<dbReference type="PROSITE" id="PS50054">
    <property type="entry name" value="TYR_PHOSPHATASE_DUAL"/>
    <property type="match status" value="1"/>
</dbReference>
<evidence type="ECO:0000259" key="3">
    <source>
        <dbReference type="PROSITE" id="PS50054"/>
    </source>
</evidence>
<evidence type="ECO:0000259" key="5">
    <source>
        <dbReference type="PROSITE" id="PS50056"/>
    </source>
</evidence>
<reference evidence="6 7" key="1">
    <citation type="submission" date="2018-08" db="EMBL/GenBank/DDBJ databases">
        <authorList>
            <person name="Laetsch R D."/>
            <person name="Stevens L."/>
            <person name="Kumar S."/>
            <person name="Blaxter L. M."/>
        </authorList>
    </citation>
    <scope>NUCLEOTIDE SEQUENCE [LARGE SCALE GENOMIC DNA]</scope>
</reference>
<sequence>MQRVPAYSVLIREQFVKHLSFTVLDLVKMQDYLPRIQKLSTSVSKQAEISYGWTKERTADDWYAYNTFILDESCQAPPGTPNYIEKPVTALTTKGMIKQSTYPVCQKMEQNKKQKSACVRLVSASPGFRVIYENWMKISTPTIFYALLASVNVRRGWLPVISLNHPTGEDCSLKKRWNWKCEEPENFFRITAVTCVEKNADLCPTSSPDEDSSSGILFSKSSSANCRRIRCSSSESSDPIRVPCNIILSRINPMPIISLPYLSIRYGIICVTPWSWRCKLYCNGANCKYCSWKPWSLKEQAIRGITGNILAMSRPTAKTFTDYNLIGQFHKANICAVINLQMLGEHDSCGPELLPSGFTYNPEILMQNGIQFYNFVWPDFGILGTDILLDIVKVVHCSLRQGKVAIHCHAGLGRTGVVIAAYMIWAEQSTYAEAIDRVRTARPHSVQSKKQIRLVKDFGMFLEKYGAALPQTRMVHLTMKELLLIVHGELDGKTKRWIANILKCTSKIDREFLEKWPARKVKSQEIDICICGVLENCGEILDLGDKDTRIIKDGAFKMINCTKFIRTNFRGNMLLLLRTLDQLMNSFIKPIIPKEELLGNLRRNTEHADWQCLNRYLLVTMASLSSGNYRNIAKLISRWYVGESAASDEDITIALQNHLLRA</sequence>
<feature type="domain" description="Tyrosine-protein phosphatase" evidence="3">
    <location>
        <begin position="300"/>
        <end position="464"/>
    </location>
</feature>